<proteinExistence type="predicted"/>
<dbReference type="NCBIfam" id="TIGR00199">
    <property type="entry name" value="PncC_domain"/>
    <property type="match status" value="1"/>
</dbReference>
<accession>A0A249K9U3</accession>
<dbReference type="InterPro" id="IPR036653">
    <property type="entry name" value="CinA-like_C"/>
</dbReference>
<keyword evidence="3" id="KW-1185">Reference proteome</keyword>
<dbReference type="AlphaFoldDB" id="A0A249K9U3"/>
<evidence type="ECO:0000313" key="3">
    <source>
        <dbReference type="Proteomes" id="UP000217171"/>
    </source>
</evidence>
<dbReference type="RefSeq" id="WP_095672525.1">
    <property type="nucleotide sequence ID" value="NZ_CP016771.1"/>
</dbReference>
<dbReference type="OrthoDB" id="1253990at2"/>
<dbReference type="SUPFAM" id="SSF142433">
    <property type="entry name" value="CinA-like"/>
    <property type="match status" value="1"/>
</dbReference>
<dbReference type="Proteomes" id="UP000217171">
    <property type="component" value="Chromosome"/>
</dbReference>
<dbReference type="InterPro" id="IPR008136">
    <property type="entry name" value="CinA_C"/>
</dbReference>
<dbReference type="KEGG" id="nhi:B1s21160_04190"/>
<dbReference type="EMBL" id="CP016771">
    <property type="protein sequence ID" value="ASY13516.1"/>
    <property type="molecule type" value="Genomic_DNA"/>
</dbReference>
<feature type="domain" description="CinA C-terminal" evidence="1">
    <location>
        <begin position="6"/>
        <end position="156"/>
    </location>
</feature>
<sequence length="158" mass="16131">MSEQLLAKAVIKLLAKSKSTLSVAESVTAGGLASALTEVAGASQVFLGGVIVYSDELKVSQLGVSKSDLKRYTAVSEEVAIAMAQAACKKFKSDFAISTTGVAGPGAAYGQKVGTAWVGLASKKTSFAVALSLAGDRNSIRHAIINSALAALERTLKP</sequence>
<evidence type="ECO:0000313" key="2">
    <source>
        <dbReference type="EMBL" id="ASY13516.1"/>
    </source>
</evidence>
<protein>
    <submittedName>
        <fullName evidence="2">Nicotinamide-nucleotide amidase</fullName>
    </submittedName>
</protein>
<gene>
    <name evidence="2" type="ORF">B1s21160_04190</name>
</gene>
<dbReference type="Gene3D" id="3.90.950.20">
    <property type="entry name" value="CinA-like"/>
    <property type="match status" value="1"/>
</dbReference>
<dbReference type="Pfam" id="PF02464">
    <property type="entry name" value="CinA"/>
    <property type="match status" value="1"/>
</dbReference>
<name>A0A249K9U3_9ACTN</name>
<organism evidence="2 3">
    <name type="scientific">Candidatus Nanopelagicus hibericus</name>
    <dbReference type="NCBI Taxonomy" id="1884915"/>
    <lineage>
        <taxon>Bacteria</taxon>
        <taxon>Bacillati</taxon>
        <taxon>Actinomycetota</taxon>
        <taxon>Actinomycetes</taxon>
        <taxon>Candidatus Nanopelagicales</taxon>
        <taxon>Candidatus Nanopelagicaceae</taxon>
        <taxon>Candidatus Nanopelagicus</taxon>
    </lineage>
</organism>
<reference evidence="2 3" key="1">
    <citation type="submission" date="2016-07" db="EMBL/GenBank/DDBJ databases">
        <title>High microdiversification within the ubiquitous acI lineage of Actinobacteria.</title>
        <authorList>
            <person name="Neuenschwander S.M."/>
            <person name="Salcher M."/>
            <person name="Ghai R."/>
            <person name="Pernthaler J."/>
        </authorList>
    </citation>
    <scope>NUCLEOTIDE SEQUENCE [LARGE SCALE GENOMIC DNA]</scope>
    <source>
        <strain evidence="2">MMS-21-160</strain>
    </source>
</reference>
<evidence type="ECO:0000259" key="1">
    <source>
        <dbReference type="Pfam" id="PF02464"/>
    </source>
</evidence>